<keyword evidence="3" id="KW-1185">Reference proteome</keyword>
<evidence type="ECO:0000313" key="3">
    <source>
        <dbReference type="Proteomes" id="UP000700596"/>
    </source>
</evidence>
<organism evidence="2 3">
    <name type="scientific">Dendryphion nanum</name>
    <dbReference type="NCBI Taxonomy" id="256645"/>
    <lineage>
        <taxon>Eukaryota</taxon>
        <taxon>Fungi</taxon>
        <taxon>Dikarya</taxon>
        <taxon>Ascomycota</taxon>
        <taxon>Pezizomycotina</taxon>
        <taxon>Dothideomycetes</taxon>
        <taxon>Pleosporomycetidae</taxon>
        <taxon>Pleosporales</taxon>
        <taxon>Torulaceae</taxon>
        <taxon>Dendryphion</taxon>
    </lineage>
</organism>
<evidence type="ECO:0000313" key="2">
    <source>
        <dbReference type="EMBL" id="KAH7123649.1"/>
    </source>
</evidence>
<feature type="region of interest" description="Disordered" evidence="1">
    <location>
        <begin position="43"/>
        <end position="75"/>
    </location>
</feature>
<feature type="compositionally biased region" description="Low complexity" evidence="1">
    <location>
        <begin position="112"/>
        <end position="146"/>
    </location>
</feature>
<dbReference type="EMBL" id="JAGMWT010000008">
    <property type="protein sequence ID" value="KAH7123649.1"/>
    <property type="molecule type" value="Genomic_DNA"/>
</dbReference>
<evidence type="ECO:0000256" key="1">
    <source>
        <dbReference type="SAM" id="MobiDB-lite"/>
    </source>
</evidence>
<dbReference type="AlphaFoldDB" id="A0A9P9ILF8"/>
<protein>
    <submittedName>
        <fullName evidence="2">Uncharacterized protein</fullName>
    </submittedName>
</protein>
<name>A0A9P9ILF8_9PLEO</name>
<dbReference type="Proteomes" id="UP000700596">
    <property type="component" value="Unassembled WGS sequence"/>
</dbReference>
<accession>A0A9P9ILF8</accession>
<sequence>MVQRYMCAYVGACFAVRGTHKYIYLASLHPPCIIPHHSLTIPASAPSTPPSHRHVPTTSNPRNPPRPRHSLPQNPTHFHLFTSWTKLHFRDLLSIPASPQGKITSCLRFTNPDTSSSSSSSSFSSPSTSTSTSHSNSPIPTSSPTKPHIIHTCHFTNLSLAQAQSFENISKQLDLENVRPLARGEEPVLRNPASDPPPGTMIWDVATTLFGVYNAIPFPDWLAKDLKMKDQEARYTVRDFQTFVPKSMQSMHMEASVLVNIYIRISVAETSAPDTGIAPDSPLLDILPGILRPATKLKRADTAVEVSLYRYAGAEKQVPGYPLILGLDDEGVENWLICMRVGEWGERVDEERVKGLVMDGLLDVGFRDVEEGLVMSESKNGVQVGFGVWKGEILMGDKAEGL</sequence>
<proteinExistence type="predicted"/>
<dbReference type="OrthoDB" id="3759404at2759"/>
<comment type="caution">
    <text evidence="2">The sequence shown here is derived from an EMBL/GenBank/DDBJ whole genome shotgun (WGS) entry which is preliminary data.</text>
</comment>
<feature type="region of interest" description="Disordered" evidence="1">
    <location>
        <begin position="106"/>
        <end position="146"/>
    </location>
</feature>
<reference evidence="2" key="1">
    <citation type="journal article" date="2021" name="Nat. Commun.">
        <title>Genetic determinants of endophytism in the Arabidopsis root mycobiome.</title>
        <authorList>
            <person name="Mesny F."/>
            <person name="Miyauchi S."/>
            <person name="Thiergart T."/>
            <person name="Pickel B."/>
            <person name="Atanasova L."/>
            <person name="Karlsson M."/>
            <person name="Huettel B."/>
            <person name="Barry K.W."/>
            <person name="Haridas S."/>
            <person name="Chen C."/>
            <person name="Bauer D."/>
            <person name="Andreopoulos W."/>
            <person name="Pangilinan J."/>
            <person name="LaButti K."/>
            <person name="Riley R."/>
            <person name="Lipzen A."/>
            <person name="Clum A."/>
            <person name="Drula E."/>
            <person name="Henrissat B."/>
            <person name="Kohler A."/>
            <person name="Grigoriev I.V."/>
            <person name="Martin F.M."/>
            <person name="Hacquard S."/>
        </authorList>
    </citation>
    <scope>NUCLEOTIDE SEQUENCE</scope>
    <source>
        <strain evidence="2">MPI-CAGE-CH-0243</strain>
    </source>
</reference>
<gene>
    <name evidence="2" type="ORF">B0J11DRAFT_318087</name>
</gene>